<keyword evidence="3" id="KW-1185">Reference proteome</keyword>
<evidence type="ECO:0000313" key="2">
    <source>
        <dbReference type="EMBL" id="KAK8964211.1"/>
    </source>
</evidence>
<evidence type="ECO:0000256" key="1">
    <source>
        <dbReference type="SAM" id="MobiDB-lite"/>
    </source>
</evidence>
<reference evidence="2 3" key="1">
    <citation type="journal article" date="2022" name="Nat. Plants">
        <title>Genomes of leafy and leafless Platanthera orchids illuminate the evolution of mycoheterotrophy.</title>
        <authorList>
            <person name="Li M.H."/>
            <person name="Liu K.W."/>
            <person name="Li Z."/>
            <person name="Lu H.C."/>
            <person name="Ye Q.L."/>
            <person name="Zhang D."/>
            <person name="Wang J.Y."/>
            <person name="Li Y.F."/>
            <person name="Zhong Z.M."/>
            <person name="Liu X."/>
            <person name="Yu X."/>
            <person name="Liu D.K."/>
            <person name="Tu X.D."/>
            <person name="Liu B."/>
            <person name="Hao Y."/>
            <person name="Liao X.Y."/>
            <person name="Jiang Y.T."/>
            <person name="Sun W.H."/>
            <person name="Chen J."/>
            <person name="Chen Y.Q."/>
            <person name="Ai Y."/>
            <person name="Zhai J.W."/>
            <person name="Wu S.S."/>
            <person name="Zhou Z."/>
            <person name="Hsiao Y.Y."/>
            <person name="Wu W.L."/>
            <person name="Chen Y.Y."/>
            <person name="Lin Y.F."/>
            <person name="Hsu J.L."/>
            <person name="Li C.Y."/>
            <person name="Wang Z.W."/>
            <person name="Zhao X."/>
            <person name="Zhong W.Y."/>
            <person name="Ma X.K."/>
            <person name="Ma L."/>
            <person name="Huang J."/>
            <person name="Chen G.Z."/>
            <person name="Huang M.Z."/>
            <person name="Huang L."/>
            <person name="Peng D.H."/>
            <person name="Luo Y.B."/>
            <person name="Zou S.Q."/>
            <person name="Chen S.P."/>
            <person name="Lan S."/>
            <person name="Tsai W.C."/>
            <person name="Van de Peer Y."/>
            <person name="Liu Z.J."/>
        </authorList>
    </citation>
    <scope>NUCLEOTIDE SEQUENCE [LARGE SCALE GENOMIC DNA]</scope>
    <source>
        <strain evidence="2">Lor288</strain>
    </source>
</reference>
<evidence type="ECO:0000313" key="3">
    <source>
        <dbReference type="Proteomes" id="UP001412067"/>
    </source>
</evidence>
<proteinExistence type="predicted"/>
<sequence length="79" mass="9167">MPQCLSVRLTTQRRSVPAGTSRRDLVWTGFPAPFENARREREAARRFWRWIAEHQFAVLTGRCLSPHRRASGTECQTDP</sequence>
<feature type="region of interest" description="Disordered" evidence="1">
    <location>
        <begin position="1"/>
        <end position="20"/>
    </location>
</feature>
<comment type="caution">
    <text evidence="2">The sequence shown here is derived from an EMBL/GenBank/DDBJ whole genome shotgun (WGS) entry which is preliminary data.</text>
</comment>
<dbReference type="EMBL" id="JBBWWR010000007">
    <property type="protein sequence ID" value="KAK8964211.1"/>
    <property type="molecule type" value="Genomic_DNA"/>
</dbReference>
<gene>
    <name evidence="2" type="ORF">KSP40_PGU014043</name>
</gene>
<accession>A0ABR2MJN8</accession>
<dbReference type="Proteomes" id="UP001412067">
    <property type="component" value="Unassembled WGS sequence"/>
</dbReference>
<protein>
    <submittedName>
        <fullName evidence="2">Uncharacterized protein</fullName>
    </submittedName>
</protein>
<name>A0ABR2MJN8_9ASPA</name>
<organism evidence="2 3">
    <name type="scientific">Platanthera guangdongensis</name>
    <dbReference type="NCBI Taxonomy" id="2320717"/>
    <lineage>
        <taxon>Eukaryota</taxon>
        <taxon>Viridiplantae</taxon>
        <taxon>Streptophyta</taxon>
        <taxon>Embryophyta</taxon>
        <taxon>Tracheophyta</taxon>
        <taxon>Spermatophyta</taxon>
        <taxon>Magnoliopsida</taxon>
        <taxon>Liliopsida</taxon>
        <taxon>Asparagales</taxon>
        <taxon>Orchidaceae</taxon>
        <taxon>Orchidoideae</taxon>
        <taxon>Orchideae</taxon>
        <taxon>Orchidinae</taxon>
        <taxon>Platanthera</taxon>
    </lineage>
</organism>